<accession>A0A4R6PU97</accession>
<organism evidence="1 2">
    <name type="scientific">Nocardia ignorata</name>
    <dbReference type="NCBI Taxonomy" id="145285"/>
    <lineage>
        <taxon>Bacteria</taxon>
        <taxon>Bacillati</taxon>
        <taxon>Actinomycetota</taxon>
        <taxon>Actinomycetes</taxon>
        <taxon>Mycobacteriales</taxon>
        <taxon>Nocardiaceae</taxon>
        <taxon>Nocardia</taxon>
    </lineage>
</organism>
<protein>
    <submittedName>
        <fullName evidence="1">Uncharacterized protein</fullName>
    </submittedName>
</protein>
<gene>
    <name evidence="1" type="ORF">DFR75_101928</name>
</gene>
<dbReference type="AlphaFoldDB" id="A0A4R6PU97"/>
<dbReference type="EMBL" id="SNXK01000001">
    <property type="protein sequence ID" value="TDP41823.1"/>
    <property type="molecule type" value="Genomic_DNA"/>
</dbReference>
<name>A0A4R6PU97_NOCIG</name>
<dbReference type="Proteomes" id="UP000295087">
    <property type="component" value="Unassembled WGS sequence"/>
</dbReference>
<evidence type="ECO:0000313" key="1">
    <source>
        <dbReference type="EMBL" id="TDP41823.1"/>
    </source>
</evidence>
<comment type="caution">
    <text evidence="1">The sequence shown here is derived from an EMBL/GenBank/DDBJ whole genome shotgun (WGS) entry which is preliminary data.</text>
</comment>
<evidence type="ECO:0000313" key="2">
    <source>
        <dbReference type="Proteomes" id="UP000295087"/>
    </source>
</evidence>
<reference evidence="1 2" key="1">
    <citation type="submission" date="2019-03" db="EMBL/GenBank/DDBJ databases">
        <title>Genomic Encyclopedia of Type Strains, Phase IV (KMG-IV): sequencing the most valuable type-strain genomes for metagenomic binning, comparative biology and taxonomic classification.</title>
        <authorList>
            <person name="Goeker M."/>
        </authorList>
    </citation>
    <scope>NUCLEOTIDE SEQUENCE [LARGE SCALE GENOMIC DNA]</scope>
    <source>
        <strain evidence="1 2">DSM 44496</strain>
    </source>
</reference>
<sequence>MNGGQFKPGSYAELDAGLKPANRRFATEVRNILRSLGGSLAQIERRLHELFDNARDIEGARPQWAVCSASTMSRWIGGRVKVQPNEALLRPLHLLAEAQAGDGVVVPSWDSHPLHIAWKELGVALDKGGKRRGRRPRVLRGPASQAAELPVGVVPVPLREGDRHNADGSFDVAWPEAKLIVGYIDAGDLARANGLIRHVGSVASPREAVAAVKSCRIVGSEDAAEAILAYAANREDVLDVVEIAYGLLVSEGGPDASMLLKGVLAAAGRCAS</sequence>
<proteinExistence type="predicted"/>
<keyword evidence="2" id="KW-1185">Reference proteome</keyword>